<dbReference type="EMBL" id="LAZR01012860">
    <property type="protein sequence ID" value="KKM24738.1"/>
    <property type="molecule type" value="Genomic_DNA"/>
</dbReference>
<protein>
    <submittedName>
        <fullName evidence="1">Uncharacterized protein</fullName>
    </submittedName>
</protein>
<dbReference type="InterPro" id="IPR011604">
    <property type="entry name" value="PDDEXK-like_dom_sf"/>
</dbReference>
<sequence>MSDIRTDRSRIITHQTCPRRRYWAYEWEDIGLEGNQINFPLLTGTYVHKLLEKVPTGDWEAAIPHVLTDYQVEAEIDDPSDDYNMLIMEQCALVEALVRGFVALRWPRLEREYKVLEVEKEYTLDLGSGVKLMTRLDWLVERKSDKRLYIVNFKTTKEANHFWVKQWPYDMQTISEVLPVEAERGVKLGGVLIEGLVKGRKSVQYPRESGNWYHSNVLTWAWRKVGSPPLEEEQWAARYETVDEDGRKHRLGKGWQRVPAWRDYPGGIKAWVDWVLTNDPAVVEGCFVTIPPILRDEHEIEEWKISTVDQEAEIRLFREEVKTDPRMLPILFPKHTANGNCVRPSECPFLDCCWGVSGDDPLGSGRFQRRVPNHPQELE</sequence>
<dbReference type="AlphaFoldDB" id="A0A0F9KRH9"/>
<reference evidence="1" key="1">
    <citation type="journal article" date="2015" name="Nature">
        <title>Complex archaea that bridge the gap between prokaryotes and eukaryotes.</title>
        <authorList>
            <person name="Spang A."/>
            <person name="Saw J.H."/>
            <person name="Jorgensen S.L."/>
            <person name="Zaremba-Niedzwiedzka K."/>
            <person name="Martijn J."/>
            <person name="Lind A.E."/>
            <person name="van Eijk R."/>
            <person name="Schleper C."/>
            <person name="Guy L."/>
            <person name="Ettema T.J."/>
        </authorList>
    </citation>
    <scope>NUCLEOTIDE SEQUENCE</scope>
</reference>
<proteinExistence type="predicted"/>
<evidence type="ECO:0000313" key="1">
    <source>
        <dbReference type="EMBL" id="KKM24738.1"/>
    </source>
</evidence>
<dbReference type="Gene3D" id="3.90.320.10">
    <property type="match status" value="1"/>
</dbReference>
<name>A0A0F9KRH9_9ZZZZ</name>
<organism evidence="1">
    <name type="scientific">marine sediment metagenome</name>
    <dbReference type="NCBI Taxonomy" id="412755"/>
    <lineage>
        <taxon>unclassified sequences</taxon>
        <taxon>metagenomes</taxon>
        <taxon>ecological metagenomes</taxon>
    </lineage>
</organism>
<comment type="caution">
    <text evidence="1">The sequence shown here is derived from an EMBL/GenBank/DDBJ whole genome shotgun (WGS) entry which is preliminary data.</text>
</comment>
<gene>
    <name evidence="1" type="ORF">LCGC14_1602070</name>
</gene>
<accession>A0A0F9KRH9</accession>